<dbReference type="EMBL" id="SDMP01000008">
    <property type="protein sequence ID" value="RYR43578.1"/>
    <property type="molecule type" value="Genomic_DNA"/>
</dbReference>
<dbReference type="STRING" id="3818.A0A445BYH8"/>
<keyword evidence="2" id="KW-1185">Reference proteome</keyword>
<accession>A0A445BYH8</accession>
<dbReference type="PANTHER" id="PTHR46578">
    <property type="entry name" value="ARM-REPEAT/TETRATRICOPEPTIDE REPEAT (TPR)-LIKE PROTEIN"/>
    <property type="match status" value="1"/>
</dbReference>
<evidence type="ECO:0000313" key="1">
    <source>
        <dbReference type="EMBL" id="RYR43578.1"/>
    </source>
</evidence>
<dbReference type="Gene3D" id="1.25.40.10">
    <property type="entry name" value="Tetratricopeptide repeat domain"/>
    <property type="match status" value="1"/>
</dbReference>
<reference evidence="1 2" key="1">
    <citation type="submission" date="2019-01" db="EMBL/GenBank/DDBJ databases">
        <title>Sequencing of cultivated peanut Arachis hypogaea provides insights into genome evolution and oil improvement.</title>
        <authorList>
            <person name="Chen X."/>
        </authorList>
    </citation>
    <scope>NUCLEOTIDE SEQUENCE [LARGE SCALE GENOMIC DNA]</scope>
    <source>
        <strain evidence="2">cv. Fuhuasheng</strain>
        <tissue evidence="1">Leaves</tissue>
    </source>
</reference>
<dbReference type="InterPro" id="IPR011990">
    <property type="entry name" value="TPR-like_helical_dom_sf"/>
</dbReference>
<dbReference type="Proteomes" id="UP000289738">
    <property type="component" value="Chromosome A08"/>
</dbReference>
<gene>
    <name evidence="1" type="ORF">Ahy_A08g039996</name>
</gene>
<protein>
    <submittedName>
        <fullName evidence="1">Uncharacterized protein</fullName>
    </submittedName>
</protein>
<dbReference type="AlphaFoldDB" id="A0A445BYH8"/>
<name>A0A445BYH8_ARAHY</name>
<proteinExistence type="predicted"/>
<organism evidence="1 2">
    <name type="scientific">Arachis hypogaea</name>
    <name type="common">Peanut</name>
    <dbReference type="NCBI Taxonomy" id="3818"/>
    <lineage>
        <taxon>Eukaryota</taxon>
        <taxon>Viridiplantae</taxon>
        <taxon>Streptophyta</taxon>
        <taxon>Embryophyta</taxon>
        <taxon>Tracheophyta</taxon>
        <taxon>Spermatophyta</taxon>
        <taxon>Magnoliopsida</taxon>
        <taxon>eudicotyledons</taxon>
        <taxon>Gunneridae</taxon>
        <taxon>Pentapetalae</taxon>
        <taxon>rosids</taxon>
        <taxon>fabids</taxon>
        <taxon>Fabales</taxon>
        <taxon>Fabaceae</taxon>
        <taxon>Papilionoideae</taxon>
        <taxon>50 kb inversion clade</taxon>
        <taxon>dalbergioids sensu lato</taxon>
        <taxon>Dalbergieae</taxon>
        <taxon>Pterocarpus clade</taxon>
        <taxon>Arachis</taxon>
    </lineage>
</organism>
<sequence length="156" mass="17904">MPKKDLHIKQAATLVVKLEENSLFSSENIFGAASKYSEVLSLCPMKSKKERVVLYSNRAQCHLLLQQPFATISNATHALCFHKPLNRHAKSLWRRAQAYDMLGQLLSMECPSWVVRVSSCIARVGHNRLALKLEKTREENRREEKHVSTMEMVLQN</sequence>
<evidence type="ECO:0000313" key="2">
    <source>
        <dbReference type="Proteomes" id="UP000289738"/>
    </source>
</evidence>
<comment type="caution">
    <text evidence="1">The sequence shown here is derived from an EMBL/GenBank/DDBJ whole genome shotgun (WGS) entry which is preliminary data.</text>
</comment>
<dbReference type="PANTHER" id="PTHR46578:SF2">
    <property type="entry name" value="ARM-REPEAT_TETRATRICOPEPTIDE REPEAT (TPR)-LIKE PROTEIN"/>
    <property type="match status" value="1"/>
</dbReference>
<dbReference type="SUPFAM" id="SSF48452">
    <property type="entry name" value="TPR-like"/>
    <property type="match status" value="1"/>
</dbReference>